<dbReference type="PANTHER" id="PTHR23324">
    <property type="entry name" value="SEC14 RELATED PROTEIN"/>
    <property type="match status" value="1"/>
</dbReference>
<comment type="caution">
    <text evidence="2">The sequence shown here is derived from an EMBL/GenBank/DDBJ whole genome shotgun (WGS) entry which is preliminary data.</text>
</comment>
<dbReference type="InterPro" id="IPR001251">
    <property type="entry name" value="CRAL-TRIO_dom"/>
</dbReference>
<feature type="domain" description="CRAL-TRIO" evidence="1">
    <location>
        <begin position="74"/>
        <end position="253"/>
    </location>
</feature>
<dbReference type="AlphaFoldDB" id="A0A8J2P5K9"/>
<name>A0A8J2P5K9_9HEXA</name>
<dbReference type="Pfam" id="PF00650">
    <property type="entry name" value="CRAL_TRIO"/>
    <property type="match status" value="1"/>
</dbReference>
<dbReference type="PROSITE" id="PS50191">
    <property type="entry name" value="CRAL_TRIO"/>
    <property type="match status" value="1"/>
</dbReference>
<sequence length="255" mass="29405">MINMHASQKLTPTELDAVTEIRKMIASKHWIEDSKLNSDMFLVRYARASKFNLDKAEKMIKYYVDYIRNQKEDPVTLMKTIFPQDFTVHFKGYVGGRDYEGRPIIMFPEAGTRWNLRKVIQTGREQMFINYVHKVGLTIEAEILERDADYGICVADVGNIPYAHYFHRRSVEVLVELVRHMEKSAPGVVKKVYFVNAPKLWIALFSAVQTIITIGAEVIIYDSNENNWRAKLLEVIPEDGICPEFGGTCTNYTIV</sequence>
<dbReference type="InterPro" id="IPR011074">
    <property type="entry name" value="CRAL/TRIO_N_dom"/>
</dbReference>
<dbReference type="EMBL" id="CAJVCH010235644">
    <property type="protein sequence ID" value="CAG7732680.1"/>
    <property type="molecule type" value="Genomic_DNA"/>
</dbReference>
<reference evidence="2" key="1">
    <citation type="submission" date="2021-06" db="EMBL/GenBank/DDBJ databases">
        <authorList>
            <person name="Hodson N. C."/>
            <person name="Mongue J. A."/>
            <person name="Jaron S. K."/>
        </authorList>
    </citation>
    <scope>NUCLEOTIDE SEQUENCE</scope>
</reference>
<keyword evidence="3" id="KW-1185">Reference proteome</keyword>
<dbReference type="PANTHER" id="PTHR23324:SF83">
    <property type="entry name" value="SEC14-LIKE PROTEIN 2"/>
    <property type="match status" value="1"/>
</dbReference>
<proteinExistence type="predicted"/>
<dbReference type="SMART" id="SM01100">
    <property type="entry name" value="CRAL_TRIO_N"/>
    <property type="match status" value="1"/>
</dbReference>
<accession>A0A8J2P5K9</accession>
<evidence type="ECO:0000313" key="3">
    <source>
        <dbReference type="Proteomes" id="UP000708208"/>
    </source>
</evidence>
<dbReference type="InterPro" id="IPR051064">
    <property type="entry name" value="SEC14/CRAL-TRIO_domain"/>
</dbReference>
<protein>
    <recommendedName>
        <fullName evidence="1">CRAL-TRIO domain-containing protein</fullName>
    </recommendedName>
</protein>
<dbReference type="OrthoDB" id="7837562at2759"/>
<dbReference type="Proteomes" id="UP000708208">
    <property type="component" value="Unassembled WGS sequence"/>
</dbReference>
<organism evidence="2 3">
    <name type="scientific">Allacma fusca</name>
    <dbReference type="NCBI Taxonomy" id="39272"/>
    <lineage>
        <taxon>Eukaryota</taxon>
        <taxon>Metazoa</taxon>
        <taxon>Ecdysozoa</taxon>
        <taxon>Arthropoda</taxon>
        <taxon>Hexapoda</taxon>
        <taxon>Collembola</taxon>
        <taxon>Symphypleona</taxon>
        <taxon>Sminthuridae</taxon>
        <taxon>Allacma</taxon>
    </lineage>
</organism>
<evidence type="ECO:0000313" key="2">
    <source>
        <dbReference type="EMBL" id="CAG7732680.1"/>
    </source>
</evidence>
<dbReference type="SMART" id="SM00516">
    <property type="entry name" value="SEC14"/>
    <property type="match status" value="1"/>
</dbReference>
<dbReference type="CDD" id="cd00170">
    <property type="entry name" value="SEC14"/>
    <property type="match status" value="1"/>
</dbReference>
<dbReference type="Pfam" id="PF03765">
    <property type="entry name" value="CRAL_TRIO_N"/>
    <property type="match status" value="1"/>
</dbReference>
<gene>
    <name evidence="2" type="ORF">AFUS01_LOCUS21176</name>
</gene>
<evidence type="ECO:0000259" key="1">
    <source>
        <dbReference type="PROSITE" id="PS50191"/>
    </source>
</evidence>
<dbReference type="GO" id="GO:0005737">
    <property type="term" value="C:cytoplasm"/>
    <property type="evidence" value="ECO:0007669"/>
    <property type="project" value="TreeGrafter"/>
</dbReference>